<proteinExistence type="inferred from homology"/>
<dbReference type="InterPro" id="IPR027417">
    <property type="entry name" value="P-loop_NTPase"/>
</dbReference>
<dbReference type="EMBL" id="SRME01000005">
    <property type="protein sequence ID" value="TGG87354.1"/>
    <property type="molecule type" value="Genomic_DNA"/>
</dbReference>
<dbReference type="RefSeq" id="WP_091403990.1">
    <property type="nucleotide sequence ID" value="NZ_FMYV01000005.1"/>
</dbReference>
<comment type="caution">
    <text evidence="5">The sequence shown here is derived from an EMBL/GenBank/DDBJ whole genome shotgun (WGS) entry which is preliminary data.</text>
</comment>
<evidence type="ECO:0000256" key="3">
    <source>
        <dbReference type="ARBA" id="ARBA00022840"/>
    </source>
</evidence>
<gene>
    <name evidence="5" type="ORF">E4650_08605</name>
</gene>
<evidence type="ECO:0000256" key="1">
    <source>
        <dbReference type="ARBA" id="ARBA00006611"/>
    </source>
</evidence>
<dbReference type="Gene3D" id="3.30.450.90">
    <property type="match status" value="1"/>
</dbReference>
<dbReference type="Pfam" id="PF00437">
    <property type="entry name" value="T2SSE"/>
    <property type="match status" value="1"/>
</dbReference>
<evidence type="ECO:0000313" key="6">
    <source>
        <dbReference type="Proteomes" id="UP000297288"/>
    </source>
</evidence>
<evidence type="ECO:0000313" key="5">
    <source>
        <dbReference type="EMBL" id="TGG87354.1"/>
    </source>
</evidence>
<organism evidence="5 6">
    <name type="scientific">Geotoga petraea</name>
    <dbReference type="NCBI Taxonomy" id="28234"/>
    <lineage>
        <taxon>Bacteria</taxon>
        <taxon>Thermotogati</taxon>
        <taxon>Thermotogota</taxon>
        <taxon>Thermotogae</taxon>
        <taxon>Petrotogales</taxon>
        <taxon>Petrotogaceae</taxon>
        <taxon>Geotoga</taxon>
    </lineage>
</organism>
<dbReference type="PANTHER" id="PTHR30258">
    <property type="entry name" value="TYPE II SECRETION SYSTEM PROTEIN GSPE-RELATED"/>
    <property type="match status" value="1"/>
</dbReference>
<name>A0A4Z0VZI3_9BACT</name>
<evidence type="ECO:0000256" key="2">
    <source>
        <dbReference type="ARBA" id="ARBA00022741"/>
    </source>
</evidence>
<reference evidence="5 6" key="1">
    <citation type="submission" date="2019-04" db="EMBL/GenBank/DDBJ databases">
        <title>Draft genome sequence data and analysis of a Fermenting Bacterium, Geotoga petraea strain HO-Geo1, isolated from heavy-oil petroleum reservoir in Russia.</title>
        <authorList>
            <person name="Grouzdev D.S."/>
            <person name="Semenova E.M."/>
            <person name="Sokolova D.S."/>
            <person name="Tourova T.P."/>
            <person name="Poltaraus A.B."/>
            <person name="Nazina T.N."/>
        </authorList>
    </citation>
    <scope>NUCLEOTIDE SEQUENCE [LARGE SCALE GENOMIC DNA]</scope>
    <source>
        <strain evidence="5 6">HO-Geo1</strain>
    </source>
</reference>
<dbReference type="Proteomes" id="UP000297288">
    <property type="component" value="Unassembled WGS sequence"/>
</dbReference>
<dbReference type="OrthoDB" id="9808272at2"/>
<feature type="domain" description="Bacterial type II secretion system protein E" evidence="4">
    <location>
        <begin position="39"/>
        <end position="314"/>
    </location>
</feature>
<dbReference type="GO" id="GO:0016887">
    <property type="term" value="F:ATP hydrolysis activity"/>
    <property type="evidence" value="ECO:0007669"/>
    <property type="project" value="TreeGrafter"/>
</dbReference>
<dbReference type="AlphaFoldDB" id="A0A4Z0VZI3"/>
<dbReference type="Gene3D" id="3.40.50.300">
    <property type="entry name" value="P-loop containing nucleotide triphosphate hydrolases"/>
    <property type="match status" value="1"/>
</dbReference>
<dbReference type="GO" id="GO:0005886">
    <property type="term" value="C:plasma membrane"/>
    <property type="evidence" value="ECO:0007669"/>
    <property type="project" value="TreeGrafter"/>
</dbReference>
<keyword evidence="3" id="KW-0067">ATP-binding</keyword>
<dbReference type="InterPro" id="IPR001482">
    <property type="entry name" value="T2SS/T4SS_dom"/>
</dbReference>
<keyword evidence="2" id="KW-0547">Nucleotide-binding</keyword>
<accession>A0A4Z0VZI3</accession>
<evidence type="ECO:0000259" key="4">
    <source>
        <dbReference type="Pfam" id="PF00437"/>
    </source>
</evidence>
<sequence>MKTVIMNNDFYSLYEELDTYDFKGGIDQLGFNFSDRRITDYHFEPLKENVRVKIRYSGKLLNFKTITKENYDELLNLILLQTGKDIINDTKNTDGSFEHNGLNFRVSFMKSVNGISLVIRRLQNIKEVEVKIPENLEEKILNSIKSKSKVTIFSGPTGAGKSTTMAYIINKIKDDFKVHSIESPVEYINENIIQINVEEEDKVDVLKYILRQDPEIIQIGEVREKSFAKLLFESAVTGHSLVASLHSQNVFKALSRLKGLGINEEQILSNCDLIINQRLIPKICQQCSGSGCENCYQTGQDGYVTVFEYLRISDGIFKDYKKLPDGIYYSFKDQLIKLLEKHQISYESYQETIGSYKG</sequence>
<dbReference type="PANTHER" id="PTHR30258:SF2">
    <property type="entry name" value="COMG OPERON PROTEIN 1"/>
    <property type="match status" value="1"/>
</dbReference>
<protein>
    <recommendedName>
        <fullName evidence="4">Bacterial type II secretion system protein E domain-containing protein</fullName>
    </recommendedName>
</protein>
<comment type="similarity">
    <text evidence="1">Belongs to the GSP E family.</text>
</comment>
<dbReference type="SUPFAM" id="SSF52540">
    <property type="entry name" value="P-loop containing nucleoside triphosphate hydrolases"/>
    <property type="match status" value="1"/>
</dbReference>
<dbReference type="GO" id="GO:0005524">
    <property type="term" value="F:ATP binding"/>
    <property type="evidence" value="ECO:0007669"/>
    <property type="project" value="UniProtKB-KW"/>
</dbReference>